<proteinExistence type="inferred from homology"/>
<evidence type="ECO:0000313" key="10">
    <source>
        <dbReference type="Proteomes" id="UP000017819"/>
    </source>
</evidence>
<dbReference type="AlphaFoldDB" id="V4RCM0"/>
<evidence type="ECO:0000256" key="7">
    <source>
        <dbReference type="RuleBase" id="RU364083"/>
    </source>
</evidence>
<keyword evidence="2 7" id="KW-1003">Cell membrane</keyword>
<sequence length="386" mass="42019">MGKLQATVTQVQPGERAAARLGTGQGAVAIALKGVSKVFGSGADAFKAVDDVSVDIRQNEFFTLLGPSGCGKTTLLRLIAGFEHPTSGEIRLKGKDISPLPPFDRPVNTVFQSYALFPHMTVAQNIAFGLEMLRRPKSEVQETVDRMLKLVRMEQLANRRTSQISGGQQQRVALARALAPQPEVLLLDEPLSALDYKLRKEMQIELKRLQSETGITFIFVTHDQEEALTMSDRIAVMSEGNILQIGSPREIYDHPAQRFVADFIGESNFLKAEVVRPLDPGAEIRLPSGATLTAGVPEGMRPAGSVTVVVRPEHARVVADPAAGALRGRLTNIVYFGTDTHYHVELPQDGEFIVRMQNQRGSEASFETGDEVGIEIGDGAPQVLKD</sequence>
<dbReference type="InterPro" id="IPR017871">
    <property type="entry name" value="ABC_transporter-like_CS"/>
</dbReference>
<evidence type="ECO:0000256" key="2">
    <source>
        <dbReference type="ARBA" id="ARBA00022475"/>
    </source>
</evidence>
<comment type="catalytic activity">
    <reaction evidence="7">
        <text>ATP + H2O + polyamine-[polyamine-binding protein]Side 1 = ADP + phosphate + polyamineSide 2 + [polyamine-binding protein]Side 1.</text>
        <dbReference type="EC" id="7.6.2.11"/>
    </reaction>
</comment>
<dbReference type="SUPFAM" id="SSF52540">
    <property type="entry name" value="P-loop containing nucleoside triphosphate hydrolases"/>
    <property type="match status" value="1"/>
</dbReference>
<protein>
    <recommendedName>
        <fullName evidence="7">Spermidine/putrescine import ATP-binding protein PotA</fullName>
        <ecNumber evidence="7">7.6.2.11</ecNumber>
    </recommendedName>
</protein>
<dbReference type="Pfam" id="PF00005">
    <property type="entry name" value="ABC_tran"/>
    <property type="match status" value="1"/>
</dbReference>
<dbReference type="FunFam" id="3.40.50.300:FF:000133">
    <property type="entry name" value="Spermidine/putrescine import ATP-binding protein PotA"/>
    <property type="match status" value="1"/>
</dbReference>
<keyword evidence="6 7" id="KW-0472">Membrane</keyword>
<dbReference type="GO" id="GO:0043190">
    <property type="term" value="C:ATP-binding cassette (ABC) transporter complex"/>
    <property type="evidence" value="ECO:0007669"/>
    <property type="project" value="InterPro"/>
</dbReference>
<accession>V4RCM0</accession>
<dbReference type="SUPFAM" id="SSF50331">
    <property type="entry name" value="MOP-like"/>
    <property type="match status" value="1"/>
</dbReference>
<feature type="domain" description="ABC transporter" evidence="8">
    <location>
        <begin position="30"/>
        <end position="264"/>
    </location>
</feature>
<dbReference type="InterPro" id="IPR008995">
    <property type="entry name" value="Mo/tungstate-bd_C_term_dom"/>
</dbReference>
<name>V4RCM0_9HYPH</name>
<dbReference type="NCBIfam" id="TIGR01187">
    <property type="entry name" value="potA"/>
    <property type="match status" value="1"/>
</dbReference>
<dbReference type="GO" id="GO:0005524">
    <property type="term" value="F:ATP binding"/>
    <property type="evidence" value="ECO:0007669"/>
    <property type="project" value="UniProtKB-KW"/>
</dbReference>
<dbReference type="PANTHER" id="PTHR42781">
    <property type="entry name" value="SPERMIDINE/PUTRESCINE IMPORT ATP-BINDING PROTEIN POTA"/>
    <property type="match status" value="1"/>
</dbReference>
<keyword evidence="1 7" id="KW-0813">Transport</keyword>
<evidence type="ECO:0000256" key="5">
    <source>
        <dbReference type="ARBA" id="ARBA00022967"/>
    </source>
</evidence>
<comment type="function">
    <text evidence="7">Part of the ABC transporter complex PotABCD involved in spermidine/putrescine import. Responsible for energy coupling to the transport system.</text>
</comment>
<organism evidence="9 10">
    <name type="scientific">Lutibaculum baratangense AMV1</name>
    <dbReference type="NCBI Taxonomy" id="631454"/>
    <lineage>
        <taxon>Bacteria</taxon>
        <taxon>Pseudomonadati</taxon>
        <taxon>Pseudomonadota</taxon>
        <taxon>Alphaproteobacteria</taxon>
        <taxon>Hyphomicrobiales</taxon>
        <taxon>Tepidamorphaceae</taxon>
        <taxon>Lutibaculum</taxon>
    </lineage>
</organism>
<dbReference type="eggNOG" id="COG3842">
    <property type="taxonomic scope" value="Bacteria"/>
</dbReference>
<dbReference type="InterPro" id="IPR012340">
    <property type="entry name" value="NA-bd_OB-fold"/>
</dbReference>
<evidence type="ECO:0000259" key="8">
    <source>
        <dbReference type="PROSITE" id="PS50893"/>
    </source>
</evidence>
<dbReference type="InterPro" id="IPR017879">
    <property type="entry name" value="PotA_ATP-bd"/>
</dbReference>
<evidence type="ECO:0000256" key="6">
    <source>
        <dbReference type="ARBA" id="ARBA00023136"/>
    </source>
</evidence>
<dbReference type="Proteomes" id="UP000017819">
    <property type="component" value="Unassembled WGS sequence"/>
</dbReference>
<dbReference type="Gene3D" id="3.40.50.300">
    <property type="entry name" value="P-loop containing nucleotide triphosphate hydrolases"/>
    <property type="match status" value="1"/>
</dbReference>
<keyword evidence="3 7" id="KW-0547">Nucleotide-binding</keyword>
<comment type="similarity">
    <text evidence="7">Belongs to the ABC transporter superfamily. Spermidine/putrescine importer (TC 3.A.1.11.1) family.</text>
</comment>
<dbReference type="EMBL" id="AWXZ01000037">
    <property type="protein sequence ID" value="ESR23876.1"/>
    <property type="molecule type" value="Genomic_DNA"/>
</dbReference>
<dbReference type="Pfam" id="PF08402">
    <property type="entry name" value="TOBE_2"/>
    <property type="match status" value="1"/>
</dbReference>
<dbReference type="GO" id="GO:0015594">
    <property type="term" value="F:ABC-type putrescine transporter activity"/>
    <property type="evidence" value="ECO:0007669"/>
    <property type="project" value="InterPro"/>
</dbReference>
<dbReference type="PANTHER" id="PTHR42781:SF4">
    <property type="entry name" value="SPERMIDINE_PUTRESCINE IMPORT ATP-BINDING PROTEIN POTA"/>
    <property type="match status" value="1"/>
</dbReference>
<dbReference type="Gene3D" id="2.40.50.100">
    <property type="match status" value="1"/>
</dbReference>
<dbReference type="GO" id="GO:0016887">
    <property type="term" value="F:ATP hydrolysis activity"/>
    <property type="evidence" value="ECO:0007669"/>
    <property type="project" value="InterPro"/>
</dbReference>
<dbReference type="PATRIC" id="fig|631454.5.peg.2786"/>
<evidence type="ECO:0000256" key="1">
    <source>
        <dbReference type="ARBA" id="ARBA00022448"/>
    </source>
</evidence>
<evidence type="ECO:0000256" key="4">
    <source>
        <dbReference type="ARBA" id="ARBA00022840"/>
    </source>
</evidence>
<dbReference type="InterPro" id="IPR003439">
    <property type="entry name" value="ABC_transporter-like_ATP-bd"/>
</dbReference>
<dbReference type="InterPro" id="IPR005893">
    <property type="entry name" value="PotA-like"/>
</dbReference>
<dbReference type="EC" id="7.6.2.11" evidence="7"/>
<comment type="caution">
    <text evidence="9">The sequence shown here is derived from an EMBL/GenBank/DDBJ whole genome shotgun (WGS) entry which is preliminary data.</text>
</comment>
<dbReference type="STRING" id="631454.N177_2821"/>
<keyword evidence="10" id="KW-1185">Reference proteome</keyword>
<dbReference type="InterPro" id="IPR027417">
    <property type="entry name" value="P-loop_NTPase"/>
</dbReference>
<dbReference type="PROSITE" id="PS50893">
    <property type="entry name" value="ABC_TRANSPORTER_2"/>
    <property type="match status" value="1"/>
</dbReference>
<keyword evidence="5 7" id="KW-1278">Translocase</keyword>
<keyword evidence="4 7" id="KW-0067">ATP-binding</keyword>
<gene>
    <name evidence="7" type="primary">potA</name>
    <name evidence="9" type="ORF">N177_2821</name>
</gene>
<reference evidence="9 10" key="1">
    <citation type="journal article" date="2014" name="Genome Announc.">
        <title>Draft Genome Sequence of Lutibaculum baratangense Strain AMV1T, Isolated from a Mud Volcano in Andamans, India.</title>
        <authorList>
            <person name="Singh A."/>
            <person name="Sreenivas A."/>
            <person name="Sathyanarayana Reddy G."/>
            <person name="Pinnaka A.K."/>
            <person name="Shivaji S."/>
        </authorList>
    </citation>
    <scope>NUCLEOTIDE SEQUENCE [LARGE SCALE GENOMIC DNA]</scope>
    <source>
        <strain evidence="9 10">AMV1</strain>
    </source>
</reference>
<dbReference type="InterPro" id="IPR003593">
    <property type="entry name" value="AAA+_ATPase"/>
</dbReference>
<dbReference type="SMART" id="SM00382">
    <property type="entry name" value="AAA"/>
    <property type="match status" value="1"/>
</dbReference>
<dbReference type="PROSITE" id="PS00211">
    <property type="entry name" value="ABC_TRANSPORTER_1"/>
    <property type="match status" value="1"/>
</dbReference>
<dbReference type="Gene3D" id="2.40.50.140">
    <property type="entry name" value="Nucleic acid-binding proteins"/>
    <property type="match status" value="1"/>
</dbReference>
<evidence type="ECO:0000313" key="9">
    <source>
        <dbReference type="EMBL" id="ESR23876.1"/>
    </source>
</evidence>
<evidence type="ECO:0000256" key="3">
    <source>
        <dbReference type="ARBA" id="ARBA00022741"/>
    </source>
</evidence>
<dbReference type="InterPro" id="IPR013611">
    <property type="entry name" value="Transp-assoc_OB_typ2"/>
</dbReference>
<dbReference type="CDD" id="cd03300">
    <property type="entry name" value="ABC_PotA_N"/>
    <property type="match status" value="1"/>
</dbReference>
<dbReference type="InterPro" id="IPR050093">
    <property type="entry name" value="ABC_SmlMolc_Importer"/>
</dbReference>
<comment type="subunit">
    <text evidence="7">The complex is composed of two ATP-binding proteins (PotA), two transmembrane proteins (PotB and PotC) and a solute-binding protein (PotD).</text>
</comment>